<evidence type="ECO:0000259" key="3">
    <source>
        <dbReference type="SMART" id="SM00093"/>
    </source>
</evidence>
<keyword evidence="2" id="KW-0732">Signal</keyword>
<dbReference type="InterPro" id="IPR023796">
    <property type="entry name" value="Serpin_dom"/>
</dbReference>
<dbReference type="SUPFAM" id="SSF56574">
    <property type="entry name" value="Serpins"/>
    <property type="match status" value="1"/>
</dbReference>
<feature type="chain" id="PRO_5046003548" evidence="2">
    <location>
        <begin position="25"/>
        <end position="444"/>
    </location>
</feature>
<dbReference type="InterPro" id="IPR042185">
    <property type="entry name" value="Serpin_sf_2"/>
</dbReference>
<dbReference type="Gene3D" id="2.30.39.10">
    <property type="entry name" value="Alpha-1-antitrypsin, domain 1"/>
    <property type="match status" value="1"/>
</dbReference>
<comment type="similarity">
    <text evidence="1">Belongs to the serpin family.</text>
</comment>
<gene>
    <name evidence="4" type="ORF">AAA083_00160</name>
</gene>
<dbReference type="Pfam" id="PF00079">
    <property type="entry name" value="Serpin"/>
    <property type="match status" value="1"/>
</dbReference>
<dbReference type="Proteomes" id="UP001487305">
    <property type="component" value="Unassembled WGS sequence"/>
</dbReference>
<dbReference type="InterPro" id="IPR023795">
    <property type="entry name" value="Serpin_CS"/>
</dbReference>
<comment type="caution">
    <text evidence="4">The sequence shown here is derived from an EMBL/GenBank/DDBJ whole genome shotgun (WGS) entry which is preliminary data.</text>
</comment>
<proteinExistence type="inferred from homology"/>
<evidence type="ECO:0000256" key="2">
    <source>
        <dbReference type="SAM" id="SignalP"/>
    </source>
</evidence>
<name>A0ABV1JBE0_9ACTN</name>
<dbReference type="InterPro" id="IPR036186">
    <property type="entry name" value="Serpin_sf"/>
</dbReference>
<dbReference type="PANTHER" id="PTHR11461">
    <property type="entry name" value="SERINE PROTEASE INHIBITOR, SERPIN"/>
    <property type="match status" value="1"/>
</dbReference>
<dbReference type="PROSITE" id="PS51257">
    <property type="entry name" value="PROKAR_LIPOPROTEIN"/>
    <property type="match status" value="1"/>
</dbReference>
<evidence type="ECO:0000313" key="5">
    <source>
        <dbReference type="Proteomes" id="UP001487305"/>
    </source>
</evidence>
<organism evidence="4 5">
    <name type="scientific">Raoultibacter massiliensis</name>
    <dbReference type="NCBI Taxonomy" id="1852371"/>
    <lineage>
        <taxon>Bacteria</taxon>
        <taxon>Bacillati</taxon>
        <taxon>Actinomycetota</taxon>
        <taxon>Coriobacteriia</taxon>
        <taxon>Eggerthellales</taxon>
        <taxon>Eggerthellaceae</taxon>
        <taxon>Raoultibacter</taxon>
    </lineage>
</organism>
<reference evidence="4 5" key="1">
    <citation type="submission" date="2024-04" db="EMBL/GenBank/DDBJ databases">
        <title>Human intestinal bacterial collection.</title>
        <authorList>
            <person name="Pauvert C."/>
            <person name="Hitch T.C.A."/>
            <person name="Clavel T."/>
        </authorList>
    </citation>
    <scope>NUCLEOTIDE SEQUENCE [LARGE SCALE GENOMIC DNA]</scope>
    <source>
        <strain evidence="4 5">CLA-KB-H42</strain>
    </source>
</reference>
<sequence length="444" mass="47525">MKRRLLVLGAIACVAGALMLAACAGGGQNGQGEAPSGGVPSSEADAHAVAVPTFPETPDEDDGEAWLNTLDENPIDPAFVESLSGFSYKTASAVLGKETENSTYSPISLYYALALATQGAAGQTADEMNAVLGAPDPSAVPTELGNLFRVLYGDPFSKIDLANSIWMREGDEFEQGFIDVATRQFYATPFSVEFGTADADAAIANWIAANTNGTIEPEVNTTSDQLLSIINTVYFKGSWSNQFDASNTKEDVFHGMQGDAAAEFMVQRIDKPREFVQTDTYTRASLDFVGGATMSFVLPAEGVSTTDILADGQLLEDAFTSEADDFGYITYTVPKTTFDASFDLIAPLEELGMKTPFSDEADFSNLTSTPAYISHIKQESYIMWDENGAEASAYTDIGISEMSAAPDNLKEIDFTLDRPFLFEIRSSQGVPLFIGVCENPAASV</sequence>
<dbReference type="SMART" id="SM00093">
    <property type="entry name" value="SERPIN"/>
    <property type="match status" value="1"/>
</dbReference>
<dbReference type="InterPro" id="IPR042178">
    <property type="entry name" value="Serpin_sf_1"/>
</dbReference>
<keyword evidence="5" id="KW-1185">Reference proteome</keyword>
<protein>
    <submittedName>
        <fullName evidence="4">Serpin family protein</fullName>
    </submittedName>
</protein>
<evidence type="ECO:0000313" key="4">
    <source>
        <dbReference type="EMBL" id="MEQ3361382.1"/>
    </source>
</evidence>
<dbReference type="PANTHER" id="PTHR11461:SF211">
    <property type="entry name" value="GH10112P-RELATED"/>
    <property type="match status" value="1"/>
</dbReference>
<dbReference type="RefSeq" id="WP_349226975.1">
    <property type="nucleotide sequence ID" value="NZ_JBBNOP010000001.1"/>
</dbReference>
<dbReference type="PROSITE" id="PS00284">
    <property type="entry name" value="SERPIN"/>
    <property type="match status" value="1"/>
</dbReference>
<accession>A0ABV1JBE0</accession>
<dbReference type="Gene3D" id="3.30.497.10">
    <property type="entry name" value="Antithrombin, subunit I, domain 2"/>
    <property type="match status" value="1"/>
</dbReference>
<evidence type="ECO:0000256" key="1">
    <source>
        <dbReference type="RuleBase" id="RU000411"/>
    </source>
</evidence>
<dbReference type="EMBL" id="JBBNOP010000001">
    <property type="protein sequence ID" value="MEQ3361382.1"/>
    <property type="molecule type" value="Genomic_DNA"/>
</dbReference>
<feature type="domain" description="Serpin" evidence="3">
    <location>
        <begin position="86"/>
        <end position="440"/>
    </location>
</feature>
<dbReference type="InterPro" id="IPR000215">
    <property type="entry name" value="Serpin_fam"/>
</dbReference>
<feature type="signal peptide" evidence="2">
    <location>
        <begin position="1"/>
        <end position="24"/>
    </location>
</feature>